<dbReference type="EMBL" id="PQFF01000127">
    <property type="protein sequence ID" value="RHZ80419.1"/>
    <property type="molecule type" value="Genomic_DNA"/>
</dbReference>
<organism evidence="1 2">
    <name type="scientific">Diversispora epigaea</name>
    <dbReference type="NCBI Taxonomy" id="1348612"/>
    <lineage>
        <taxon>Eukaryota</taxon>
        <taxon>Fungi</taxon>
        <taxon>Fungi incertae sedis</taxon>
        <taxon>Mucoromycota</taxon>
        <taxon>Glomeromycotina</taxon>
        <taxon>Glomeromycetes</taxon>
        <taxon>Diversisporales</taxon>
        <taxon>Diversisporaceae</taxon>
        <taxon>Diversispora</taxon>
    </lineage>
</organism>
<sequence length="60" mass="7200">MSRMLAQTHLNVINVIYLKELESIINHLFGQQKEKNPLTAENYRSKDNYYTLNPEQDLRY</sequence>
<dbReference type="AlphaFoldDB" id="A0A397IWN1"/>
<reference evidence="1 2" key="1">
    <citation type="submission" date="2018-08" db="EMBL/GenBank/DDBJ databases">
        <title>Genome and evolution of the arbuscular mycorrhizal fungus Diversispora epigaea (formerly Glomus versiforme) and its bacterial endosymbionts.</title>
        <authorList>
            <person name="Sun X."/>
            <person name="Fei Z."/>
            <person name="Harrison M."/>
        </authorList>
    </citation>
    <scope>NUCLEOTIDE SEQUENCE [LARGE SCALE GENOMIC DNA]</scope>
    <source>
        <strain evidence="1 2">IT104</strain>
    </source>
</reference>
<keyword evidence="2" id="KW-1185">Reference proteome</keyword>
<evidence type="ECO:0000313" key="1">
    <source>
        <dbReference type="EMBL" id="RHZ80419.1"/>
    </source>
</evidence>
<comment type="caution">
    <text evidence="1">The sequence shown here is derived from an EMBL/GenBank/DDBJ whole genome shotgun (WGS) entry which is preliminary data.</text>
</comment>
<name>A0A397IWN1_9GLOM</name>
<accession>A0A397IWN1</accession>
<protein>
    <submittedName>
        <fullName evidence="1">Uncharacterized protein</fullName>
    </submittedName>
</protein>
<dbReference type="Proteomes" id="UP000266861">
    <property type="component" value="Unassembled WGS sequence"/>
</dbReference>
<evidence type="ECO:0000313" key="2">
    <source>
        <dbReference type="Proteomes" id="UP000266861"/>
    </source>
</evidence>
<proteinExistence type="predicted"/>
<gene>
    <name evidence="1" type="ORF">Glove_136g86</name>
</gene>